<dbReference type="Pfam" id="PF00431">
    <property type="entry name" value="CUB"/>
    <property type="match status" value="1"/>
</dbReference>
<feature type="domain" description="SRCR" evidence="11">
    <location>
        <begin position="3"/>
        <end position="103"/>
    </location>
</feature>
<feature type="disulfide bond" evidence="9">
    <location>
        <begin position="41"/>
        <end position="102"/>
    </location>
</feature>
<feature type="disulfide bond" evidence="9">
    <location>
        <begin position="72"/>
        <end position="82"/>
    </location>
</feature>
<evidence type="ECO:0000256" key="8">
    <source>
        <dbReference type="PROSITE-ProRule" id="PRU00059"/>
    </source>
</evidence>
<keyword evidence="3" id="KW-0964">Secreted</keyword>
<dbReference type="PANTHER" id="PTHR19331:SF22">
    <property type="entry name" value="DELETED IN MALIGNANT BRAIN TUMORS 1 PROTEIN"/>
    <property type="match status" value="1"/>
</dbReference>
<dbReference type="PANTHER" id="PTHR19331">
    <property type="entry name" value="SCAVENGER RECEPTOR DOMAIN-CONTAINING"/>
    <property type="match status" value="1"/>
</dbReference>
<dbReference type="FunFam" id="2.60.120.290:FF:000003">
    <property type="entry name" value="Neuropilin"/>
    <property type="match status" value="1"/>
</dbReference>
<dbReference type="Gene3D" id="3.10.250.10">
    <property type="entry name" value="SRCR-like domain"/>
    <property type="match status" value="1"/>
</dbReference>
<dbReference type="Gene3D" id="2.60.120.290">
    <property type="entry name" value="Spermadhesin, CUB domain"/>
    <property type="match status" value="1"/>
</dbReference>
<gene>
    <name evidence="13" type="primary">LOC121396201</name>
</gene>
<comment type="similarity">
    <text evidence="2">Belongs to the DMBT1 family.</text>
</comment>
<dbReference type="Pfam" id="PF00530">
    <property type="entry name" value="SRCR"/>
    <property type="match status" value="1"/>
</dbReference>
<dbReference type="PROSITE" id="PS01180">
    <property type="entry name" value="CUB"/>
    <property type="match status" value="1"/>
</dbReference>
<dbReference type="SMART" id="SM00042">
    <property type="entry name" value="CUB"/>
    <property type="match status" value="1"/>
</dbReference>
<evidence type="ECO:0000256" key="4">
    <source>
        <dbReference type="ARBA" id="ARBA00022729"/>
    </source>
</evidence>
<evidence type="ECO:0000256" key="2">
    <source>
        <dbReference type="ARBA" id="ARBA00009931"/>
    </source>
</evidence>
<keyword evidence="12" id="KW-1185">Reference proteome</keyword>
<dbReference type="SUPFAM" id="SSF56487">
    <property type="entry name" value="SRCR-like"/>
    <property type="match status" value="1"/>
</dbReference>
<organism evidence="12 13">
    <name type="scientific">Xenopus laevis</name>
    <name type="common">African clawed frog</name>
    <dbReference type="NCBI Taxonomy" id="8355"/>
    <lineage>
        <taxon>Eukaryota</taxon>
        <taxon>Metazoa</taxon>
        <taxon>Chordata</taxon>
        <taxon>Craniata</taxon>
        <taxon>Vertebrata</taxon>
        <taxon>Euteleostomi</taxon>
        <taxon>Amphibia</taxon>
        <taxon>Batrachia</taxon>
        <taxon>Anura</taxon>
        <taxon>Pipoidea</taxon>
        <taxon>Pipidae</taxon>
        <taxon>Xenopodinae</taxon>
        <taxon>Xenopus</taxon>
        <taxon>Xenopus</taxon>
    </lineage>
</organism>
<dbReference type="AlphaFoldDB" id="A0A8J1LCW2"/>
<dbReference type="CDD" id="cd00041">
    <property type="entry name" value="CUB"/>
    <property type="match status" value="1"/>
</dbReference>
<accession>A0A8J1LCW2</accession>
<dbReference type="InterPro" id="IPR035914">
    <property type="entry name" value="Sperma_CUB_dom_sf"/>
</dbReference>
<feature type="domain" description="CUB" evidence="10">
    <location>
        <begin position="169"/>
        <end position="281"/>
    </location>
</feature>
<dbReference type="FunFam" id="3.10.250.10:FF:000003">
    <property type="entry name" value="Deleted in malignant brain tumors 1"/>
    <property type="match status" value="1"/>
</dbReference>
<comment type="caution">
    <text evidence="8">Lacks conserved residue(s) required for the propagation of feature annotation.</text>
</comment>
<keyword evidence="5" id="KW-0677">Repeat</keyword>
<keyword evidence="7" id="KW-0325">Glycoprotein</keyword>
<dbReference type="GeneID" id="121396201"/>
<reference evidence="13" key="1">
    <citation type="submission" date="2025-08" db="UniProtKB">
        <authorList>
            <consortium name="RefSeq"/>
        </authorList>
    </citation>
    <scope>IDENTIFICATION</scope>
    <source>
        <strain evidence="13">J_2021</strain>
        <tissue evidence="13">Erythrocytes</tissue>
    </source>
</reference>
<evidence type="ECO:0000256" key="5">
    <source>
        <dbReference type="ARBA" id="ARBA00022737"/>
    </source>
</evidence>
<feature type="disulfide bond" evidence="9">
    <location>
        <begin position="28"/>
        <end position="92"/>
    </location>
</feature>
<keyword evidence="4" id="KW-0732">Signal</keyword>
<evidence type="ECO:0000313" key="12">
    <source>
        <dbReference type="Proteomes" id="UP000186698"/>
    </source>
</evidence>
<protein>
    <submittedName>
        <fullName evidence="13">Deleted in malignant brain tumors 1 protein-like</fullName>
    </submittedName>
</protein>
<dbReference type="GO" id="GO:0016020">
    <property type="term" value="C:membrane"/>
    <property type="evidence" value="ECO:0007669"/>
    <property type="project" value="InterPro"/>
</dbReference>
<evidence type="ECO:0000256" key="6">
    <source>
        <dbReference type="ARBA" id="ARBA00023157"/>
    </source>
</evidence>
<dbReference type="InterPro" id="IPR001190">
    <property type="entry name" value="SRCR"/>
</dbReference>
<dbReference type="PROSITE" id="PS50287">
    <property type="entry name" value="SRCR_2"/>
    <property type="match status" value="1"/>
</dbReference>
<comment type="subcellular location">
    <subcellularLocation>
        <location evidence="1">Secreted</location>
    </subcellularLocation>
</comment>
<dbReference type="OrthoDB" id="536948at2759"/>
<dbReference type="Proteomes" id="UP000186698">
    <property type="component" value="Chromosome 7S"/>
</dbReference>
<dbReference type="PRINTS" id="PR00258">
    <property type="entry name" value="SPERACTRCPTR"/>
</dbReference>
<sequence>MALRLANGRNRCEGRVEVFYNGTWGTVCDNSWDISDAQVLCRELRCGNAISAPVGAFFGQGSGPITLDVMNCLGYESSLWQCPHNGWISQNCIHGKDAGVMCSGHDQQTTQPAEFSAPTFPRFPQSNGSADTFLRFQKLNGSAHTFPQFNGSASTFQLFPQFNGTRFQCGDILTLPAGMISSPFYPHYNVPNAFCSWKIITAPNMQVKLHLLDLNLKYSSNCSSDSVTVHDGFPENSPVLGKLCGQNRSQIFYSSSNIMGVVFRSSNVTQQGGFIAHYATTPKSNDMLGTVEHNPSVPGPKQHSLKYKLNEILKKFSNANECCNLIGQLGSRSIPSTAGK</sequence>
<dbReference type="SUPFAM" id="SSF49854">
    <property type="entry name" value="Spermadhesin, CUB domain"/>
    <property type="match status" value="1"/>
</dbReference>
<evidence type="ECO:0000256" key="9">
    <source>
        <dbReference type="PROSITE-ProRule" id="PRU00196"/>
    </source>
</evidence>
<evidence type="ECO:0000313" key="13">
    <source>
        <dbReference type="RefSeq" id="XP_041426804.1"/>
    </source>
</evidence>
<keyword evidence="6 9" id="KW-1015">Disulfide bond</keyword>
<evidence type="ECO:0000256" key="1">
    <source>
        <dbReference type="ARBA" id="ARBA00004613"/>
    </source>
</evidence>
<evidence type="ECO:0000259" key="11">
    <source>
        <dbReference type="PROSITE" id="PS50287"/>
    </source>
</evidence>
<evidence type="ECO:0000259" key="10">
    <source>
        <dbReference type="PROSITE" id="PS01180"/>
    </source>
</evidence>
<name>A0A8J1LCW2_XENLA</name>
<dbReference type="InterPro" id="IPR036772">
    <property type="entry name" value="SRCR-like_dom_sf"/>
</dbReference>
<dbReference type="RefSeq" id="XP_041426804.1">
    <property type="nucleotide sequence ID" value="XM_041570870.1"/>
</dbReference>
<evidence type="ECO:0000256" key="7">
    <source>
        <dbReference type="ARBA" id="ARBA00023180"/>
    </source>
</evidence>
<dbReference type="InterPro" id="IPR000859">
    <property type="entry name" value="CUB_dom"/>
</dbReference>
<evidence type="ECO:0000256" key="3">
    <source>
        <dbReference type="ARBA" id="ARBA00022525"/>
    </source>
</evidence>
<proteinExistence type="inferred from homology"/>
<dbReference type="SMART" id="SM00202">
    <property type="entry name" value="SR"/>
    <property type="match status" value="1"/>
</dbReference>
<dbReference type="KEGG" id="xla:121396201"/>